<keyword evidence="4 6" id="KW-0547">Nucleotide-binding</keyword>
<evidence type="ECO:0000256" key="6">
    <source>
        <dbReference type="HAMAP-Rule" id="MF_00836"/>
    </source>
</evidence>
<dbReference type="GO" id="GO:0005524">
    <property type="term" value="F:ATP binding"/>
    <property type="evidence" value="ECO:0007669"/>
    <property type="project" value="UniProtKB-KW"/>
</dbReference>
<organism evidence="8 9">
    <name type="scientific">Pseudomonas fulva</name>
    <dbReference type="NCBI Taxonomy" id="47880"/>
    <lineage>
        <taxon>Bacteria</taxon>
        <taxon>Pseudomonadati</taxon>
        <taxon>Pseudomonadota</taxon>
        <taxon>Gammaproteobacteria</taxon>
        <taxon>Pseudomonadales</taxon>
        <taxon>Pseudomonadaceae</taxon>
        <taxon>Pseudomonas</taxon>
    </lineage>
</organism>
<dbReference type="GO" id="GO:0006015">
    <property type="term" value="P:5-phosphoribose 1-diphosphate biosynthetic process"/>
    <property type="evidence" value="ECO:0007669"/>
    <property type="project" value="UniProtKB-UniRule"/>
</dbReference>
<dbReference type="InterPro" id="IPR008144">
    <property type="entry name" value="Guanylate_kin-like_dom"/>
</dbReference>
<comment type="pathway">
    <text evidence="2 6">Metabolic intermediate biosynthesis; 5-phospho-alpha-D-ribose 1-diphosphate biosynthesis; 5-phospho-alpha-D-ribose 1-diphosphate from D-ribose 5-phosphate (route II): step 3/3.</text>
</comment>
<comment type="function">
    <text evidence="6">Catalyzes the phosphorylation of ribose 1,5-bisphosphate to 5-phospho-D-ribosyl alpha-1-diphosphate (PRPP).</text>
</comment>
<dbReference type="InterPro" id="IPR027417">
    <property type="entry name" value="P-loop_NTPase"/>
</dbReference>
<evidence type="ECO:0000256" key="5">
    <source>
        <dbReference type="ARBA" id="ARBA00022840"/>
    </source>
</evidence>
<dbReference type="PANTHER" id="PTHR23117">
    <property type="entry name" value="GUANYLATE KINASE-RELATED"/>
    <property type="match status" value="1"/>
</dbReference>
<comment type="similarity">
    <text evidence="6">Belongs to the ribose 1,5-bisphosphokinase family.</text>
</comment>
<protein>
    <recommendedName>
        <fullName evidence="6">Ribose 1,5-bisphosphate phosphokinase PhnN</fullName>
        <ecNumber evidence="6">2.7.4.23</ecNumber>
    </recommendedName>
    <alternativeName>
        <fullName evidence="6">Ribose 1,5-bisphosphokinase</fullName>
    </alternativeName>
</protein>
<dbReference type="InterPro" id="IPR008145">
    <property type="entry name" value="GK/Ca_channel_bsu"/>
</dbReference>
<evidence type="ECO:0000313" key="9">
    <source>
        <dbReference type="Proteomes" id="UP000032068"/>
    </source>
</evidence>
<evidence type="ECO:0000256" key="4">
    <source>
        <dbReference type="ARBA" id="ARBA00022741"/>
    </source>
</evidence>
<dbReference type="Gene3D" id="3.40.50.300">
    <property type="entry name" value="P-loop containing nucleotide triphosphate hydrolases"/>
    <property type="match status" value="1"/>
</dbReference>
<dbReference type="SUPFAM" id="SSF52540">
    <property type="entry name" value="P-loop containing nucleoside triphosphate hydrolases"/>
    <property type="match status" value="1"/>
</dbReference>
<evidence type="ECO:0000256" key="3">
    <source>
        <dbReference type="ARBA" id="ARBA00022679"/>
    </source>
</evidence>
<feature type="binding site" evidence="6">
    <location>
        <begin position="10"/>
        <end position="17"/>
    </location>
    <ligand>
        <name>ATP</name>
        <dbReference type="ChEBI" id="CHEBI:30616"/>
    </ligand>
</feature>
<dbReference type="PANTHER" id="PTHR23117:SF8">
    <property type="entry name" value="RIBOSE 1,5-BISPHOSPHATE PHOSPHOKINASE PHNN"/>
    <property type="match status" value="1"/>
</dbReference>
<gene>
    <name evidence="6" type="primary">phnN</name>
    <name evidence="8" type="ORF">RU08_07210</name>
</gene>
<accession>A0A0D0KW09</accession>
<dbReference type="InterPro" id="IPR012699">
    <property type="entry name" value="PhnN"/>
</dbReference>
<dbReference type="PROSITE" id="PS50052">
    <property type="entry name" value="GUANYLATE_KINASE_2"/>
    <property type="match status" value="1"/>
</dbReference>
<name>A0A0D0KW09_9PSED</name>
<dbReference type="GO" id="GO:0033863">
    <property type="term" value="F:ribose 1,5-bisphosphate phosphokinase activity"/>
    <property type="evidence" value="ECO:0007669"/>
    <property type="project" value="UniProtKB-UniRule"/>
</dbReference>
<dbReference type="GO" id="GO:0005829">
    <property type="term" value="C:cytosol"/>
    <property type="evidence" value="ECO:0007669"/>
    <property type="project" value="TreeGrafter"/>
</dbReference>
<dbReference type="RefSeq" id="WP_042553118.1">
    <property type="nucleotide sequence ID" value="NZ_JXQW01000015.1"/>
</dbReference>
<comment type="catalytic activity">
    <reaction evidence="1 6">
        <text>alpha-D-ribose 1,5-bisphosphate + ATP = 5-phospho-alpha-D-ribose 1-diphosphate + ADP</text>
        <dbReference type="Rhea" id="RHEA:20109"/>
        <dbReference type="ChEBI" id="CHEBI:30616"/>
        <dbReference type="ChEBI" id="CHEBI:58017"/>
        <dbReference type="ChEBI" id="CHEBI:68688"/>
        <dbReference type="ChEBI" id="CHEBI:456216"/>
        <dbReference type="EC" id="2.7.4.23"/>
    </reaction>
</comment>
<feature type="domain" description="Guanylate kinase-like" evidence="7">
    <location>
        <begin position="3"/>
        <end position="178"/>
    </location>
</feature>
<keyword evidence="5 6" id="KW-0067">ATP-binding</keyword>
<dbReference type="SMART" id="SM00072">
    <property type="entry name" value="GuKc"/>
    <property type="match status" value="1"/>
</dbReference>
<sequence>MAGRLIYLMGPSGAGKDSVLDAARGVLDARGCKVVRRVITRSAEAVGEDAIAVSPEAFTARLQSGDFAMSWRANGLWYGISKEIDVWLSAGHQVLVNGSRGYWEEARQRYPQLLAILLEVDPDVLRSRLLRRGRETLDEIEARLARNARFVGGGHGAIVLDNSGPIEQTVARLVQLIDTPIQLPE</sequence>
<evidence type="ECO:0000256" key="2">
    <source>
        <dbReference type="ARBA" id="ARBA00005069"/>
    </source>
</evidence>
<keyword evidence="3 6" id="KW-0808">Transferase</keyword>
<proteinExistence type="inferred from homology"/>
<evidence type="ECO:0000313" key="8">
    <source>
        <dbReference type="EMBL" id="KIQ02599.1"/>
    </source>
</evidence>
<dbReference type="GO" id="GO:0019634">
    <property type="term" value="P:organic phosphonate metabolic process"/>
    <property type="evidence" value="ECO:0007669"/>
    <property type="project" value="UniProtKB-UniRule"/>
</dbReference>
<dbReference type="OrthoDB" id="341217at2"/>
<dbReference type="HAMAP" id="MF_00836">
    <property type="entry name" value="PhnN"/>
    <property type="match status" value="1"/>
</dbReference>
<dbReference type="NCBIfam" id="NF007485">
    <property type="entry name" value="PRK10078.1"/>
    <property type="match status" value="1"/>
</dbReference>
<evidence type="ECO:0000256" key="1">
    <source>
        <dbReference type="ARBA" id="ARBA00000373"/>
    </source>
</evidence>
<evidence type="ECO:0000259" key="7">
    <source>
        <dbReference type="PROSITE" id="PS50052"/>
    </source>
</evidence>
<dbReference type="AlphaFoldDB" id="A0A0D0KW09"/>
<dbReference type="Proteomes" id="UP000032068">
    <property type="component" value="Unassembled WGS sequence"/>
</dbReference>
<dbReference type="EMBL" id="JXQW01000015">
    <property type="protein sequence ID" value="KIQ02599.1"/>
    <property type="molecule type" value="Genomic_DNA"/>
</dbReference>
<comment type="caution">
    <text evidence="8">The sequence shown here is derived from an EMBL/GenBank/DDBJ whole genome shotgun (WGS) entry which is preliminary data.</text>
</comment>
<dbReference type="UniPathway" id="UPA00087">
    <property type="reaction ID" value="UER00175"/>
</dbReference>
<keyword evidence="8" id="KW-0418">Kinase</keyword>
<dbReference type="NCBIfam" id="TIGR02322">
    <property type="entry name" value="phosphon_PhnN"/>
    <property type="match status" value="1"/>
</dbReference>
<dbReference type="EC" id="2.7.4.23" evidence="6"/>
<reference evidence="8 9" key="1">
    <citation type="submission" date="2014-12" db="EMBL/GenBank/DDBJ databases">
        <title>16Stimator: statistical estimation of ribosomal gene copy numbers from draft genome assemblies.</title>
        <authorList>
            <person name="Perisin M.A."/>
            <person name="Vetter M."/>
            <person name="Gilbert J.A."/>
            <person name="Bergelson J."/>
        </authorList>
    </citation>
    <scope>NUCLEOTIDE SEQUENCE [LARGE SCALE GENOMIC DNA]</scope>
    <source>
        <strain evidence="8 9">MEJ086</strain>
    </source>
</reference>